<evidence type="ECO:0000313" key="3">
    <source>
        <dbReference type="EnsemblMetazoa" id="Aqu2.1.33097_001"/>
    </source>
</evidence>
<organism evidence="3">
    <name type="scientific">Amphimedon queenslandica</name>
    <name type="common">Sponge</name>
    <dbReference type="NCBI Taxonomy" id="400682"/>
    <lineage>
        <taxon>Eukaryota</taxon>
        <taxon>Metazoa</taxon>
        <taxon>Porifera</taxon>
        <taxon>Demospongiae</taxon>
        <taxon>Heteroscleromorpha</taxon>
        <taxon>Haplosclerida</taxon>
        <taxon>Niphatidae</taxon>
        <taxon>Amphimedon</taxon>
    </lineage>
</organism>
<dbReference type="Proteomes" id="UP000007879">
    <property type="component" value="Unassembled WGS sequence"/>
</dbReference>
<dbReference type="Gene3D" id="2.120.10.80">
    <property type="entry name" value="Kelch-type beta propeller"/>
    <property type="match status" value="2"/>
</dbReference>
<proteinExistence type="predicted"/>
<protein>
    <submittedName>
        <fullName evidence="3">Uncharacterized protein</fullName>
    </submittedName>
</protein>
<evidence type="ECO:0000256" key="2">
    <source>
        <dbReference type="ARBA" id="ARBA00022737"/>
    </source>
</evidence>
<reference evidence="3" key="2">
    <citation type="submission" date="2017-05" db="UniProtKB">
        <authorList>
            <consortium name="EnsemblMetazoa"/>
        </authorList>
    </citation>
    <scope>IDENTIFICATION</scope>
</reference>
<dbReference type="Pfam" id="PF24681">
    <property type="entry name" value="Kelch_KLHDC2_KLHL20_DRC7"/>
    <property type="match status" value="1"/>
</dbReference>
<dbReference type="SUPFAM" id="SSF117281">
    <property type="entry name" value="Kelch motif"/>
    <property type="match status" value="1"/>
</dbReference>
<evidence type="ECO:0000256" key="1">
    <source>
        <dbReference type="ARBA" id="ARBA00022441"/>
    </source>
</evidence>
<dbReference type="eggNOG" id="KOG0379">
    <property type="taxonomic scope" value="Eukaryota"/>
</dbReference>
<dbReference type="InParanoid" id="A0A1X7V0I3"/>
<dbReference type="AlphaFoldDB" id="A0A1X7V0I3"/>
<keyword evidence="2" id="KW-0677">Repeat</keyword>
<dbReference type="KEGG" id="aqu:105312591"/>
<evidence type="ECO:0000313" key="4">
    <source>
        <dbReference type="Proteomes" id="UP000007879"/>
    </source>
</evidence>
<dbReference type="PANTHER" id="PTHR46228">
    <property type="entry name" value="KELCH DOMAIN-CONTAINING PROTEIN"/>
    <property type="match status" value="1"/>
</dbReference>
<dbReference type="InterPro" id="IPR015915">
    <property type="entry name" value="Kelch-typ_b-propeller"/>
</dbReference>
<name>A0A1X7V0I3_AMPQE</name>
<reference evidence="4" key="1">
    <citation type="journal article" date="2010" name="Nature">
        <title>The Amphimedon queenslandica genome and the evolution of animal complexity.</title>
        <authorList>
            <person name="Srivastava M."/>
            <person name="Simakov O."/>
            <person name="Chapman J."/>
            <person name="Fahey B."/>
            <person name="Gauthier M.E."/>
            <person name="Mitros T."/>
            <person name="Richards G.S."/>
            <person name="Conaco C."/>
            <person name="Dacre M."/>
            <person name="Hellsten U."/>
            <person name="Larroux C."/>
            <person name="Putnam N.H."/>
            <person name="Stanke M."/>
            <person name="Adamska M."/>
            <person name="Darling A."/>
            <person name="Degnan S.M."/>
            <person name="Oakley T.H."/>
            <person name="Plachetzki D.C."/>
            <person name="Zhai Y."/>
            <person name="Adamski M."/>
            <person name="Calcino A."/>
            <person name="Cummins S.F."/>
            <person name="Goodstein D.M."/>
            <person name="Harris C."/>
            <person name="Jackson D.J."/>
            <person name="Leys S.P."/>
            <person name="Shu S."/>
            <person name="Woodcroft B.J."/>
            <person name="Vervoort M."/>
            <person name="Kosik K.S."/>
            <person name="Manning G."/>
            <person name="Degnan B.M."/>
            <person name="Rokhsar D.S."/>
        </authorList>
    </citation>
    <scope>NUCLEOTIDE SEQUENCE [LARGE SCALE GENOMIC DNA]</scope>
</reference>
<dbReference type="OrthoDB" id="432528at2759"/>
<gene>
    <name evidence="3" type="primary">105312591</name>
</gene>
<dbReference type="EnsemblMetazoa" id="XM_011405358.2">
    <property type="protein sequence ID" value="XP_011403660.1"/>
    <property type="gene ID" value="LOC105312591"/>
</dbReference>
<keyword evidence="1" id="KW-0880">Kelch repeat</keyword>
<keyword evidence="4" id="KW-1185">Reference proteome</keyword>
<dbReference type="FunCoup" id="A0A1X7V0I3">
    <property type="interactions" value="14"/>
</dbReference>
<dbReference type="EnsemblMetazoa" id="Aqu2.1.33097_001">
    <property type="protein sequence ID" value="Aqu2.1.33097_001"/>
    <property type="gene ID" value="Aqu2.1.33097"/>
</dbReference>
<sequence>MSLSTRRVGSSLVVLGHKLYKWRGDTAFTSKSEPESTIEVFDFTTGEWRTFETSPESEGGGVWEEFDCGSIDMPESVTGCSMAGVGESTLYLFGGFGTMEKEVYYRGLFRLDVNTWKWKRLEPINDYDGPMAKYLAGMVTLDDSRGLLLIFGGFGVMNKAQQRQRGANYLWSQEFNAVWTNELHIFDTRESVWRGIETTGMKPPPCAAASFTRIDRHRIALFGGRQQKERVNELHILDTSSWHWSGPIIQPSPDKPWPSPRSLHTAVSLLDPFYVQPPSLASSIENNTNPSDALFTKQNLLVLWGQDTNGDQLSHAWLLDTETLSWNMYRRVLPCQGRKWHSSAAYYPSPYEAVVVTTGGFNRSEMMLFLDPKNPNPDTFYFKTGVCSLYQLCLQCISSIDDGSVGGKEKYTKVLFCLPKHIQRHLHEFKVTEKQNQLIQLVDHGSKFCLEK</sequence>
<dbReference type="PANTHER" id="PTHR46228:SF2">
    <property type="entry name" value="KELCH REPEAT PROTEIN (AFU_ORTHOLOGUE AFUA_4G14350)"/>
    <property type="match status" value="1"/>
</dbReference>
<accession>A0A1X7V0I3</accession>